<organism evidence="2 3">
    <name type="scientific">Rubinisphaera italica</name>
    <dbReference type="NCBI Taxonomy" id="2527969"/>
    <lineage>
        <taxon>Bacteria</taxon>
        <taxon>Pseudomonadati</taxon>
        <taxon>Planctomycetota</taxon>
        <taxon>Planctomycetia</taxon>
        <taxon>Planctomycetales</taxon>
        <taxon>Planctomycetaceae</taxon>
        <taxon>Rubinisphaera</taxon>
    </lineage>
</organism>
<evidence type="ECO:0000313" key="3">
    <source>
        <dbReference type="Proteomes" id="UP000316095"/>
    </source>
</evidence>
<accession>A0A5C5XNC7</accession>
<feature type="domain" description="DUF11" evidence="1">
    <location>
        <begin position="447"/>
        <end position="541"/>
    </location>
</feature>
<dbReference type="AlphaFoldDB" id="A0A5C5XNC7"/>
<comment type="caution">
    <text evidence="2">The sequence shown here is derived from an EMBL/GenBank/DDBJ whole genome shotgun (WGS) entry which is preliminary data.</text>
</comment>
<proteinExistence type="predicted"/>
<dbReference type="PANTHER" id="PTHR34819">
    <property type="entry name" value="LARGE CYSTEINE-RICH PERIPLASMIC PROTEIN OMCB"/>
    <property type="match status" value="1"/>
</dbReference>
<dbReference type="RefSeq" id="WP_146505949.1">
    <property type="nucleotide sequence ID" value="NZ_SJPG01000001.1"/>
</dbReference>
<dbReference type="OrthoDB" id="252486at2"/>
<dbReference type="InterPro" id="IPR051172">
    <property type="entry name" value="Chlamydia_OmcB"/>
</dbReference>
<protein>
    <recommendedName>
        <fullName evidence="1">DUF11 domain-containing protein</fullName>
    </recommendedName>
</protein>
<dbReference type="Pfam" id="PF01345">
    <property type="entry name" value="DUF11"/>
    <property type="match status" value="1"/>
</dbReference>
<dbReference type="PANTHER" id="PTHR34819:SF3">
    <property type="entry name" value="CELL SURFACE PROTEIN"/>
    <property type="match status" value="1"/>
</dbReference>
<dbReference type="Gene3D" id="2.60.40.740">
    <property type="match status" value="1"/>
</dbReference>
<dbReference type="InterPro" id="IPR047589">
    <property type="entry name" value="DUF11_rpt"/>
</dbReference>
<gene>
    <name evidence="2" type="ORF">Pan54_49790</name>
</gene>
<name>A0A5C5XNC7_9PLAN</name>
<reference evidence="2 3" key="1">
    <citation type="submission" date="2019-02" db="EMBL/GenBank/DDBJ databases">
        <title>Deep-cultivation of Planctomycetes and their phenomic and genomic characterization uncovers novel biology.</title>
        <authorList>
            <person name="Wiegand S."/>
            <person name="Jogler M."/>
            <person name="Boedeker C."/>
            <person name="Pinto D."/>
            <person name="Vollmers J."/>
            <person name="Rivas-Marin E."/>
            <person name="Kohn T."/>
            <person name="Peeters S.H."/>
            <person name="Heuer A."/>
            <person name="Rast P."/>
            <person name="Oberbeckmann S."/>
            <person name="Bunk B."/>
            <person name="Jeske O."/>
            <person name="Meyerdierks A."/>
            <person name="Storesund J.E."/>
            <person name="Kallscheuer N."/>
            <person name="Luecker S."/>
            <person name="Lage O.M."/>
            <person name="Pohl T."/>
            <person name="Merkel B.J."/>
            <person name="Hornburger P."/>
            <person name="Mueller R.-W."/>
            <person name="Bruemmer F."/>
            <person name="Labrenz M."/>
            <person name="Spormann A.M."/>
            <person name="Op Den Camp H."/>
            <person name="Overmann J."/>
            <person name="Amann R."/>
            <person name="Jetten M.S.M."/>
            <person name="Mascher T."/>
            <person name="Medema M.H."/>
            <person name="Devos D.P."/>
            <person name="Kaster A.-K."/>
            <person name="Ovreas L."/>
            <person name="Rohde M."/>
            <person name="Galperin M.Y."/>
            <person name="Jogler C."/>
        </authorList>
    </citation>
    <scope>NUCLEOTIDE SEQUENCE [LARGE SCALE GENOMIC DNA]</scope>
    <source>
        <strain evidence="2 3">Pan54</strain>
    </source>
</reference>
<evidence type="ECO:0000259" key="1">
    <source>
        <dbReference type="Pfam" id="PF01345"/>
    </source>
</evidence>
<evidence type="ECO:0000313" key="2">
    <source>
        <dbReference type="EMBL" id="TWT64218.1"/>
    </source>
</evidence>
<dbReference type="NCBIfam" id="TIGR01451">
    <property type="entry name" value="B_ant_repeat"/>
    <property type="match status" value="1"/>
</dbReference>
<keyword evidence="3" id="KW-1185">Reference proteome</keyword>
<dbReference type="InterPro" id="IPR001434">
    <property type="entry name" value="OmcB-like_DUF11"/>
</dbReference>
<sequence length="542" mass="59565">MLKLNMPSWRTALPVRIGLGVLLCANYSCSNSKEMVSHDPFAHDNPSAQLAAQENTLGNHKTLETAGIPFEKQQVAQSQVPPQVVASLPVQQTAPQATETDGKVHLKSEWPAISEQTVGYKAPEMSKYQDMPTAALPPGGYERPIGESEQWYQTAKKTPAQTTEKTEIIQTAYADQTKEPVYQSPFEPDADFTPAEPRERIETNRGGQYEENSGHATMACPPFPGQQACSPQACEACDPAFYPDEYICDGGDRKVPVHYSPGTREGLDTQDTIAEYQDDTGEHHMKPTNEVCVYAPRFGAVKSTTGSSENLGIDKALGAYESVNGLAVNTRIKPNMEQQKEQINAAVVRSRASGLETEEVTLGVNQATTTADHTKLENTNTDYGFSGQVAMDRWQTPVGFDGRQAAASWSREQSPVAVATDVGGTEVYSWFRPEELVGLEDKKRIGDLYVDKSADKRDAVTGDIITFTIRFRNTGERPLYNVQLIDNLTPRLEFIEGTATSDRNGRLVVEDNQEGSLILKWELSEEIEGNSGGTVTFQARVR</sequence>
<dbReference type="EMBL" id="SJPG01000001">
    <property type="protein sequence ID" value="TWT64218.1"/>
    <property type="molecule type" value="Genomic_DNA"/>
</dbReference>
<dbReference type="Proteomes" id="UP000316095">
    <property type="component" value="Unassembled WGS sequence"/>
</dbReference>